<dbReference type="AlphaFoldDB" id="A0A8S3Y0U2"/>
<accession>A0A8S3Y0U2</accession>
<protein>
    <submittedName>
        <fullName evidence="2">(apollo) hypothetical protein</fullName>
    </submittedName>
</protein>
<proteinExistence type="predicted"/>
<sequence>MEKLNALGSDIKVFKNNVADKESIEHIALALNSWKDPRIDDIANNMSNIKDTIRNLQTQVINLTSPQSTAMDSTSTAIEPVLCRLDKITEDIKEIRDYGVSQSDFNARSLWWGSRAEDERGLLLSEMIAELDMNVLNQGSDSTFYQYRGGKLHSSIVDVTCCTSAILHKMERWRVDPDFVTLSDHRAIQFQMIINIDKQNVVLRNSTRLFNTAKANWSLFRNDLKERLEKENVIEDKIKTIQTPEELDDIVDTYVKQVKLACQKSIPTISKNVYKTCTPWWNAHLETERRKVIRLRRKIKFANTRRKPHVIQDFVEAKEKYVNNIMSAITTSWKELCTKQEKETVWQSIYRIIKRCSVTNEDKLLKLGDEILTANESAMLLAKNFYPDDEKNKDTEEQTKIREEADKITNELRENSIISHLK</sequence>
<evidence type="ECO:0000313" key="2">
    <source>
        <dbReference type="EMBL" id="CAG5048595.1"/>
    </source>
</evidence>
<dbReference type="InterPro" id="IPR005135">
    <property type="entry name" value="Endo/exonuclease/phosphatase"/>
</dbReference>
<evidence type="ECO:0000259" key="1">
    <source>
        <dbReference type="Pfam" id="PF14529"/>
    </source>
</evidence>
<dbReference type="Proteomes" id="UP000691718">
    <property type="component" value="Unassembled WGS sequence"/>
</dbReference>
<feature type="domain" description="Endonuclease/exonuclease/phosphatase" evidence="1">
    <location>
        <begin position="78"/>
        <end position="188"/>
    </location>
</feature>
<organism evidence="2 3">
    <name type="scientific">Parnassius apollo</name>
    <name type="common">Apollo butterfly</name>
    <name type="synonym">Papilio apollo</name>
    <dbReference type="NCBI Taxonomy" id="110799"/>
    <lineage>
        <taxon>Eukaryota</taxon>
        <taxon>Metazoa</taxon>
        <taxon>Ecdysozoa</taxon>
        <taxon>Arthropoda</taxon>
        <taxon>Hexapoda</taxon>
        <taxon>Insecta</taxon>
        <taxon>Pterygota</taxon>
        <taxon>Neoptera</taxon>
        <taxon>Endopterygota</taxon>
        <taxon>Lepidoptera</taxon>
        <taxon>Glossata</taxon>
        <taxon>Ditrysia</taxon>
        <taxon>Papilionoidea</taxon>
        <taxon>Papilionidae</taxon>
        <taxon>Parnassiinae</taxon>
        <taxon>Parnassini</taxon>
        <taxon>Parnassius</taxon>
        <taxon>Parnassius</taxon>
    </lineage>
</organism>
<gene>
    <name evidence="2" type="ORF">PAPOLLO_LOCUS24236</name>
</gene>
<name>A0A8S3Y0U2_PARAO</name>
<reference evidence="2" key="1">
    <citation type="submission" date="2021-04" db="EMBL/GenBank/DDBJ databases">
        <authorList>
            <person name="Tunstrom K."/>
        </authorList>
    </citation>
    <scope>NUCLEOTIDE SEQUENCE</scope>
</reference>
<dbReference type="Pfam" id="PF14529">
    <property type="entry name" value="Exo_endo_phos_2"/>
    <property type="match status" value="1"/>
</dbReference>
<dbReference type="GO" id="GO:0003824">
    <property type="term" value="F:catalytic activity"/>
    <property type="evidence" value="ECO:0007669"/>
    <property type="project" value="InterPro"/>
</dbReference>
<dbReference type="OrthoDB" id="6931122at2759"/>
<evidence type="ECO:0000313" key="3">
    <source>
        <dbReference type="Proteomes" id="UP000691718"/>
    </source>
</evidence>
<keyword evidence="3" id="KW-1185">Reference proteome</keyword>
<dbReference type="EMBL" id="CAJQZP010001466">
    <property type="protein sequence ID" value="CAG5048595.1"/>
    <property type="molecule type" value="Genomic_DNA"/>
</dbReference>
<comment type="caution">
    <text evidence="2">The sequence shown here is derived from an EMBL/GenBank/DDBJ whole genome shotgun (WGS) entry which is preliminary data.</text>
</comment>